<accession>I7MKS4</accession>
<name>I7MKS4_TETTS</name>
<keyword evidence="3" id="KW-1185">Reference proteome</keyword>
<dbReference type="EMBL" id="GG662621">
    <property type="protein sequence ID" value="EAS00219.1"/>
    <property type="molecule type" value="Genomic_DNA"/>
</dbReference>
<dbReference type="InParanoid" id="I7MKS4"/>
<organism evidence="2 3">
    <name type="scientific">Tetrahymena thermophila (strain SB210)</name>
    <dbReference type="NCBI Taxonomy" id="312017"/>
    <lineage>
        <taxon>Eukaryota</taxon>
        <taxon>Sar</taxon>
        <taxon>Alveolata</taxon>
        <taxon>Ciliophora</taxon>
        <taxon>Intramacronucleata</taxon>
        <taxon>Oligohymenophorea</taxon>
        <taxon>Hymenostomatida</taxon>
        <taxon>Tetrahymenina</taxon>
        <taxon>Tetrahymenidae</taxon>
        <taxon>Tetrahymena</taxon>
    </lineage>
</organism>
<feature type="region of interest" description="Disordered" evidence="1">
    <location>
        <begin position="290"/>
        <end position="314"/>
    </location>
</feature>
<dbReference type="Proteomes" id="UP000009168">
    <property type="component" value="Unassembled WGS sequence"/>
</dbReference>
<dbReference type="AlphaFoldDB" id="I7MKS4"/>
<sequence>MIKKNNKINYTKYQLIEKPQKIYPYHDKDGYEYYIDNLGVLIHNNKVISDEYLQSKFGKIELDLYCDQNSTHYVYKGMNTTAKNLKKSSAKIAINLYHDFVQGFPLTINDVKLTDNTDKIIKIFSKIRKNIIIEKLIWEGEDILEFPGTFQEFFLQNNMLLNKESNLYELDIDCEVKLTQFTPISKDADKYKYFFASFDIYEDILCNRLIYTLRENWDGFITFLGFGAFDKSRGKISLTYEEAVDQVIDLLYERKVKESEINRLSFNKIELSDSDPSKFAIEIGIKNTKRSRKSKKQREMEEQSNITTQSTLDN</sequence>
<dbReference type="RefSeq" id="XP_001020464.1">
    <property type="nucleotide sequence ID" value="XM_001020464.3"/>
</dbReference>
<evidence type="ECO:0000313" key="2">
    <source>
        <dbReference type="EMBL" id="EAS00219.1"/>
    </source>
</evidence>
<proteinExistence type="predicted"/>
<feature type="compositionally biased region" description="Polar residues" evidence="1">
    <location>
        <begin position="303"/>
        <end position="314"/>
    </location>
</feature>
<evidence type="ECO:0000256" key="1">
    <source>
        <dbReference type="SAM" id="MobiDB-lite"/>
    </source>
</evidence>
<evidence type="ECO:0000313" key="3">
    <source>
        <dbReference type="Proteomes" id="UP000009168"/>
    </source>
</evidence>
<dbReference type="GeneID" id="7839406"/>
<gene>
    <name evidence="2" type="ORF">TTHERM_00215940</name>
</gene>
<dbReference type="HOGENOM" id="CLU_887061_0_0_1"/>
<protein>
    <submittedName>
        <fullName evidence="2">Uncharacterized protein</fullName>
    </submittedName>
</protein>
<dbReference type="KEGG" id="tet:TTHERM_00215940"/>
<reference evidence="3" key="1">
    <citation type="journal article" date="2006" name="PLoS Biol.">
        <title>Macronuclear genome sequence of the ciliate Tetrahymena thermophila, a model eukaryote.</title>
        <authorList>
            <person name="Eisen J.A."/>
            <person name="Coyne R.S."/>
            <person name="Wu M."/>
            <person name="Wu D."/>
            <person name="Thiagarajan M."/>
            <person name="Wortman J.R."/>
            <person name="Badger J.H."/>
            <person name="Ren Q."/>
            <person name="Amedeo P."/>
            <person name="Jones K.M."/>
            <person name="Tallon L.J."/>
            <person name="Delcher A.L."/>
            <person name="Salzberg S.L."/>
            <person name="Silva J.C."/>
            <person name="Haas B.J."/>
            <person name="Majoros W.H."/>
            <person name="Farzad M."/>
            <person name="Carlton J.M."/>
            <person name="Smith R.K. Jr."/>
            <person name="Garg J."/>
            <person name="Pearlman R.E."/>
            <person name="Karrer K.M."/>
            <person name="Sun L."/>
            <person name="Manning G."/>
            <person name="Elde N.C."/>
            <person name="Turkewitz A.P."/>
            <person name="Asai D.J."/>
            <person name="Wilkes D.E."/>
            <person name="Wang Y."/>
            <person name="Cai H."/>
            <person name="Collins K."/>
            <person name="Stewart B.A."/>
            <person name="Lee S.R."/>
            <person name="Wilamowska K."/>
            <person name="Weinberg Z."/>
            <person name="Ruzzo W.L."/>
            <person name="Wloga D."/>
            <person name="Gaertig J."/>
            <person name="Frankel J."/>
            <person name="Tsao C.-C."/>
            <person name="Gorovsky M.A."/>
            <person name="Keeling P.J."/>
            <person name="Waller R.F."/>
            <person name="Patron N.J."/>
            <person name="Cherry J.M."/>
            <person name="Stover N.A."/>
            <person name="Krieger C.J."/>
            <person name="del Toro C."/>
            <person name="Ryder H.F."/>
            <person name="Williamson S.C."/>
            <person name="Barbeau R.A."/>
            <person name="Hamilton E.P."/>
            <person name="Orias E."/>
        </authorList>
    </citation>
    <scope>NUCLEOTIDE SEQUENCE [LARGE SCALE GENOMIC DNA]</scope>
    <source>
        <strain evidence="3">SB210</strain>
    </source>
</reference>